<evidence type="ECO:0000256" key="1">
    <source>
        <dbReference type="SAM" id="MobiDB-lite"/>
    </source>
</evidence>
<sequence length="282" mass="33085">MRWILVFIFLYLIPLIVLFRNNKNFKKACMYGSIYTVLATTIVISNIYMSGLNKIEEALYYQNYAFDQRYKDKYVSNFEKDKKNKHNKENIGSSNVESESSNQSNKQSKDKNVDNPVLNIEEKETEKETVKEKIKSNKESDLEKLDEFKQDIYDIEKVALLPMRDCIPYTKDIAKNLSKISEIRDDIVYAEEMCNDVIDIYSTMEIPKLSNEEYEIVLSNARDDVKKAYELRKKAMESAIKLLDTKNPKYIGKITEYLKLSDNQIASFKERVKDLKTKIDEN</sequence>
<protein>
    <submittedName>
        <fullName evidence="2">Uncharacterized protein</fullName>
    </submittedName>
</protein>
<name>A0ABR7JR69_9FIRM</name>
<proteinExistence type="predicted"/>
<accession>A0ABR7JR69</accession>
<reference evidence="2 3" key="1">
    <citation type="submission" date="2020-08" db="EMBL/GenBank/DDBJ databases">
        <authorList>
            <person name="Liu C."/>
            <person name="Sun Q."/>
        </authorList>
    </citation>
    <scope>NUCLEOTIDE SEQUENCE [LARGE SCALE GENOMIC DNA]</scope>
    <source>
        <strain evidence="2 3">NSJ-18</strain>
    </source>
</reference>
<evidence type="ECO:0000313" key="3">
    <source>
        <dbReference type="Proteomes" id="UP000609849"/>
    </source>
</evidence>
<dbReference type="Proteomes" id="UP000609849">
    <property type="component" value="Unassembled WGS sequence"/>
</dbReference>
<gene>
    <name evidence="2" type="ORF">H8923_11620</name>
</gene>
<dbReference type="EMBL" id="JACRWE010000005">
    <property type="protein sequence ID" value="MBC5997413.1"/>
    <property type="molecule type" value="Genomic_DNA"/>
</dbReference>
<comment type="caution">
    <text evidence="2">The sequence shown here is derived from an EMBL/GenBank/DDBJ whole genome shotgun (WGS) entry which is preliminary data.</text>
</comment>
<evidence type="ECO:0000313" key="2">
    <source>
        <dbReference type="EMBL" id="MBC5997413.1"/>
    </source>
</evidence>
<feature type="region of interest" description="Disordered" evidence="1">
    <location>
        <begin position="84"/>
        <end position="136"/>
    </location>
</feature>
<organism evidence="2 3">
    <name type="scientific">Romboutsia faecis</name>
    <dbReference type="NCBI Taxonomy" id="2764597"/>
    <lineage>
        <taxon>Bacteria</taxon>
        <taxon>Bacillati</taxon>
        <taxon>Bacillota</taxon>
        <taxon>Clostridia</taxon>
        <taxon>Peptostreptococcales</taxon>
        <taxon>Peptostreptococcaceae</taxon>
        <taxon>Romboutsia</taxon>
    </lineage>
</organism>
<dbReference type="RefSeq" id="WP_153971963.1">
    <property type="nucleotide sequence ID" value="NZ_JACRWE010000005.1"/>
</dbReference>
<feature type="compositionally biased region" description="Low complexity" evidence="1">
    <location>
        <begin position="93"/>
        <end position="106"/>
    </location>
</feature>
<feature type="compositionally biased region" description="Basic and acidic residues" evidence="1">
    <location>
        <begin position="120"/>
        <end position="136"/>
    </location>
</feature>
<keyword evidence="3" id="KW-1185">Reference proteome</keyword>